<feature type="region of interest" description="Disordered" evidence="2">
    <location>
        <begin position="30"/>
        <end position="72"/>
    </location>
</feature>
<evidence type="ECO:0000256" key="2">
    <source>
        <dbReference type="SAM" id="MobiDB-lite"/>
    </source>
</evidence>
<dbReference type="InterPro" id="IPR058531">
    <property type="entry name" value="Baseplate_J_M"/>
</dbReference>
<comment type="similarity">
    <text evidence="1">Belongs to the Mu gp47/PBSX XkdT family.</text>
</comment>
<dbReference type="EMBL" id="BK014998">
    <property type="protein sequence ID" value="DAD86373.1"/>
    <property type="molecule type" value="Genomic_DNA"/>
</dbReference>
<dbReference type="PANTHER" id="PTHR37829:SF3">
    <property type="entry name" value="PROTEIN JAYE-RELATED"/>
    <property type="match status" value="1"/>
</dbReference>
<name>A0A8S5MVE0_9CAUD</name>
<evidence type="ECO:0000259" key="3">
    <source>
        <dbReference type="Pfam" id="PF26078"/>
    </source>
</evidence>
<dbReference type="InterPro" id="IPR058530">
    <property type="entry name" value="Baseplate_J-like_C"/>
</dbReference>
<protein>
    <submittedName>
        <fullName evidence="5">Baseplate J like protein</fullName>
    </submittedName>
</protein>
<dbReference type="PANTHER" id="PTHR37829">
    <property type="entry name" value="PHAGE-LIKE ELEMENT PBSX PROTEIN XKDT"/>
    <property type="match status" value="1"/>
</dbReference>
<sequence length="472" mass="50621">MRWVRGCKTGREHHSERGTLSLADLPLLQRHGVGGPSGPRPWLRCRRVATPPGRGPDRGRPGDRREGLFLHGAGTGPDSILYRLHDLRRNAGKHGGEHRSMIDFSTAQYRAILDYMLSQIPDDYDKRDTSPIPTALSPAAYVFEGFFLSLNMVQRQAFFQTATGSALDLLAPIASVIRKQATAAVRKGEFNMAIPLGSRFSTINGAYSINFVALSALGSGHTYRLLAETPGTIGNDYTGPILPIDTIQGLTSARISDILTPGDETETDDEFRARIEAALNSRSFGGNVAQYVEEIEKLDGVGTVQVYPTWRGGGTVLCSVLGADWLPASTDLVQTIQNAIDPSPNSGQGLGLAPIGAKVTITAPEKLEISVTASVTLLPSYSLDTVRTAVREALEAYLLNVRKSWATNISKTGIEYSANVYTARVSAAIITAEGVVNVTNVQLNGAADDLILTETGAQQQVPVVGTVTLHEA</sequence>
<dbReference type="InterPro" id="IPR052399">
    <property type="entry name" value="Phage_Baseplate_Assmbl_Protein"/>
</dbReference>
<evidence type="ECO:0000256" key="1">
    <source>
        <dbReference type="ARBA" id="ARBA00038087"/>
    </source>
</evidence>
<evidence type="ECO:0000313" key="5">
    <source>
        <dbReference type="EMBL" id="DAD86373.1"/>
    </source>
</evidence>
<feature type="compositionally biased region" description="Basic and acidic residues" evidence="2">
    <location>
        <begin position="55"/>
        <end position="68"/>
    </location>
</feature>
<feature type="domain" description="Baseplate J-like central" evidence="3">
    <location>
        <begin position="283"/>
        <end position="363"/>
    </location>
</feature>
<feature type="domain" description="Baseplate J-like C-terminal" evidence="4">
    <location>
        <begin position="369"/>
        <end position="469"/>
    </location>
</feature>
<evidence type="ECO:0000259" key="4">
    <source>
        <dbReference type="Pfam" id="PF26079"/>
    </source>
</evidence>
<proteinExistence type="inferred from homology"/>
<organism evidence="5">
    <name type="scientific">Siphoviridae sp. ctZpP9</name>
    <dbReference type="NCBI Taxonomy" id="2826386"/>
    <lineage>
        <taxon>Viruses</taxon>
        <taxon>Duplodnaviria</taxon>
        <taxon>Heunggongvirae</taxon>
        <taxon>Uroviricota</taxon>
        <taxon>Caudoviricetes</taxon>
    </lineage>
</organism>
<dbReference type="Pfam" id="PF26079">
    <property type="entry name" value="Baseplate_J_C"/>
    <property type="match status" value="1"/>
</dbReference>
<accession>A0A8S5MVE0</accession>
<dbReference type="Pfam" id="PF26078">
    <property type="entry name" value="Baseplate_J_M"/>
    <property type="match status" value="1"/>
</dbReference>
<reference evidence="5" key="1">
    <citation type="journal article" date="2021" name="Proc. Natl. Acad. Sci. U.S.A.">
        <title>A Catalog of Tens of Thousands of Viruses from Human Metagenomes Reveals Hidden Associations with Chronic Diseases.</title>
        <authorList>
            <person name="Tisza M.J."/>
            <person name="Buck C.B."/>
        </authorList>
    </citation>
    <scope>NUCLEOTIDE SEQUENCE</scope>
    <source>
        <strain evidence="5">CtZpP9</strain>
    </source>
</reference>